<protein>
    <submittedName>
        <fullName evidence="1">Uncharacterized protein</fullName>
    </submittedName>
</protein>
<dbReference type="Proteomes" id="UP000185713">
    <property type="component" value="Unassembled WGS sequence"/>
</dbReference>
<accession>A0A1L9C249</accession>
<sequence>MVAHWQIQIFMKQCKVEGKITIFDNSQLAFFAE</sequence>
<name>A0A1L9C249_9EURY</name>
<organism evidence="1 2">
    <name type="scientific">Methanohalophilus portucalensis FDF-1</name>
    <dbReference type="NCBI Taxonomy" id="523843"/>
    <lineage>
        <taxon>Archaea</taxon>
        <taxon>Methanobacteriati</taxon>
        <taxon>Methanobacteriota</taxon>
        <taxon>Stenosarchaea group</taxon>
        <taxon>Methanomicrobia</taxon>
        <taxon>Methanosarcinales</taxon>
        <taxon>Methanosarcinaceae</taxon>
        <taxon>Methanohalophilus</taxon>
    </lineage>
</organism>
<reference evidence="1 2" key="1">
    <citation type="submission" date="2014-12" db="EMBL/GenBank/DDBJ databases">
        <title>The genome sequence of Methanohalophilus portucalensis strain FDF1.</title>
        <authorList>
            <person name="Lai M.-C."/>
            <person name="Lai S.-J."/>
        </authorList>
    </citation>
    <scope>NUCLEOTIDE SEQUENCE [LARGE SCALE GENOMIC DNA]</scope>
    <source>
        <strain evidence="1 2">FDF-1</strain>
    </source>
</reference>
<gene>
    <name evidence="1" type="ORF">MPF_1843</name>
</gene>
<dbReference type="AlphaFoldDB" id="A0A1L9C249"/>
<evidence type="ECO:0000313" key="2">
    <source>
        <dbReference type="Proteomes" id="UP000185713"/>
    </source>
</evidence>
<comment type="caution">
    <text evidence="1">The sequence shown here is derived from an EMBL/GenBank/DDBJ whole genome shotgun (WGS) entry which is preliminary data.</text>
</comment>
<proteinExistence type="predicted"/>
<evidence type="ECO:0000313" key="1">
    <source>
        <dbReference type="EMBL" id="OJH48541.1"/>
    </source>
</evidence>
<dbReference type="EMBL" id="JWTK01000007">
    <property type="protein sequence ID" value="OJH48541.1"/>
    <property type="molecule type" value="Genomic_DNA"/>
</dbReference>